<dbReference type="GO" id="GO:0016538">
    <property type="term" value="F:cyclin-dependent protein serine/threonine kinase regulator activity"/>
    <property type="evidence" value="ECO:0007669"/>
    <property type="project" value="UniProtKB-ARBA"/>
</dbReference>
<feature type="compositionally biased region" description="Low complexity" evidence="6">
    <location>
        <begin position="55"/>
        <end position="76"/>
    </location>
</feature>
<dbReference type="InterPro" id="IPR036915">
    <property type="entry name" value="Cyclin-like_sf"/>
</dbReference>
<keyword evidence="3 5" id="KW-0195">Cyclin</keyword>
<evidence type="ECO:0000256" key="3">
    <source>
        <dbReference type="ARBA" id="ARBA00023127"/>
    </source>
</evidence>
<evidence type="ECO:0000313" key="10">
    <source>
        <dbReference type="Proteomes" id="UP000813385"/>
    </source>
</evidence>
<evidence type="ECO:0000256" key="1">
    <source>
        <dbReference type="ARBA" id="ARBA00006955"/>
    </source>
</evidence>
<comment type="similarity">
    <text evidence="1">Belongs to the cyclin family. Cyclin AB subfamily.</text>
</comment>
<dbReference type="Pfam" id="PF02984">
    <property type="entry name" value="Cyclin_C"/>
    <property type="match status" value="1"/>
</dbReference>
<evidence type="ECO:0000256" key="4">
    <source>
        <dbReference type="ARBA" id="ARBA00023306"/>
    </source>
</evidence>
<dbReference type="Pfam" id="PF00134">
    <property type="entry name" value="Cyclin_N"/>
    <property type="match status" value="1"/>
</dbReference>
<dbReference type="PROSITE" id="PS00292">
    <property type="entry name" value="CYCLINS"/>
    <property type="match status" value="1"/>
</dbReference>
<dbReference type="Proteomes" id="UP000813385">
    <property type="component" value="Unassembled WGS sequence"/>
</dbReference>
<reference evidence="9" key="1">
    <citation type="journal article" date="2021" name="Nat. Commun.">
        <title>Genetic determinants of endophytism in the Arabidopsis root mycobiome.</title>
        <authorList>
            <person name="Mesny F."/>
            <person name="Miyauchi S."/>
            <person name="Thiergart T."/>
            <person name="Pickel B."/>
            <person name="Atanasova L."/>
            <person name="Karlsson M."/>
            <person name="Huettel B."/>
            <person name="Barry K.W."/>
            <person name="Haridas S."/>
            <person name="Chen C."/>
            <person name="Bauer D."/>
            <person name="Andreopoulos W."/>
            <person name="Pangilinan J."/>
            <person name="LaButti K."/>
            <person name="Riley R."/>
            <person name="Lipzen A."/>
            <person name="Clum A."/>
            <person name="Drula E."/>
            <person name="Henrissat B."/>
            <person name="Kohler A."/>
            <person name="Grigoriev I.V."/>
            <person name="Martin F.M."/>
            <person name="Hacquard S."/>
        </authorList>
    </citation>
    <scope>NUCLEOTIDE SEQUENCE</scope>
    <source>
        <strain evidence="9">MPI-CAGE-AT-0016</strain>
    </source>
</reference>
<name>A0A8K0TGG6_9PEZI</name>
<evidence type="ECO:0000256" key="2">
    <source>
        <dbReference type="ARBA" id="ARBA00022618"/>
    </source>
</evidence>
<dbReference type="SMART" id="SM01332">
    <property type="entry name" value="Cyclin_C"/>
    <property type="match status" value="1"/>
</dbReference>
<keyword evidence="2" id="KW-0132">Cell division</keyword>
<dbReference type="EMBL" id="JAGPXD010000003">
    <property type="protein sequence ID" value="KAH7362977.1"/>
    <property type="molecule type" value="Genomic_DNA"/>
</dbReference>
<keyword evidence="4" id="KW-0131">Cell cycle</keyword>
<keyword evidence="10" id="KW-1185">Reference proteome</keyword>
<dbReference type="CDD" id="cd20512">
    <property type="entry name" value="CYCLIN_CLBs_yeast_rpt2"/>
    <property type="match status" value="1"/>
</dbReference>
<protein>
    <submittedName>
        <fullName evidence="9">G2/mitotic-specific cyclin-3</fullName>
    </submittedName>
</protein>
<dbReference type="GO" id="GO:0051301">
    <property type="term" value="P:cell division"/>
    <property type="evidence" value="ECO:0007669"/>
    <property type="project" value="UniProtKB-KW"/>
</dbReference>
<comment type="caution">
    <text evidence="9">The sequence shown here is derived from an EMBL/GenBank/DDBJ whole genome shotgun (WGS) entry which is preliminary data.</text>
</comment>
<gene>
    <name evidence="9" type="ORF">B0T11DRAFT_225548</name>
</gene>
<dbReference type="InterPro" id="IPR013763">
    <property type="entry name" value="Cyclin-like_dom"/>
</dbReference>
<dbReference type="OrthoDB" id="5590282at2759"/>
<dbReference type="FunFam" id="1.10.472.10:FF:000001">
    <property type="entry name" value="G2/mitotic-specific cyclin"/>
    <property type="match status" value="1"/>
</dbReference>
<feature type="domain" description="Cyclin C-terminal" evidence="8">
    <location>
        <begin position="531"/>
        <end position="646"/>
    </location>
</feature>
<dbReference type="InterPro" id="IPR048258">
    <property type="entry name" value="Cyclins_cyclin-box"/>
</dbReference>
<dbReference type="SMART" id="SM00385">
    <property type="entry name" value="CYCLIN"/>
    <property type="match status" value="2"/>
</dbReference>
<dbReference type="FunFam" id="1.10.472.10:FF:000005">
    <property type="entry name" value="G2/mitotic-specific cyclin B"/>
    <property type="match status" value="1"/>
</dbReference>
<feature type="domain" description="Cyclin-like" evidence="7">
    <location>
        <begin position="438"/>
        <end position="522"/>
    </location>
</feature>
<sequence>MPVSKNEALHQRHKSTGNLQIASRVGGLQAAAKRTVFGDVSNVVKNLTNGAGAIATTKGKPEAAPKAASSSQPAQGFSKPAQRSVAASTRAEPKAVDLSEPALYNTTNNSGKLNVLSDALPETSQEPQVYSTAPASYLDLPPQEDLADMLYPISQYVSRDAPPGLSTGVVAPSDLMIKSMADPLASVSALSLGPRHHKSQPALKKSAEAQAQALRRTQSKQFAGQTFAPIKSEPCTYLDDLTEASYEDALEQLLDDQLTGPVDVRNLVGPVDLVEKAESVDSDSVEHGQALVAVKSEVVEFDQQQVTFGEQPRSPATVPLDEYWDELEEESAYDDAGYTTAHSFRSRCDMTGTGPTVVMAPRISEAVERELEVARLYVEANRTPEDIEDDIWDVCMVAEYGEEIFEYMRELESKLTPDAYYMDHQTEVQWSMRSVLMDWLVQVHMRFNLLPETLFLTINYIDRFLSLKAVSIGKLQLVGATALLIAAKYEEINCPSLEEIVFMVDGSYSVEEILKAERFMLSMLGFELGWPGPMSFLRRISKADEYDLETRTLAKYFLEVTIMDERFVACPPSFLAAGAHCLARLMLKKGDWSLSHIHYSGYTWAQVRPLAMLLLECCFNAQKHHAAVFEKYSDKRYKKASSYVQGEIEKGFFIASRSPATSTHHTLDMIDFDNNTGMSSQAQHQNAMVPVELRG</sequence>
<dbReference type="SUPFAM" id="SSF47954">
    <property type="entry name" value="Cyclin-like"/>
    <property type="match status" value="2"/>
</dbReference>
<evidence type="ECO:0000313" key="9">
    <source>
        <dbReference type="EMBL" id="KAH7362977.1"/>
    </source>
</evidence>
<dbReference type="AlphaFoldDB" id="A0A8K0TGG6"/>
<dbReference type="GO" id="GO:0044772">
    <property type="term" value="P:mitotic cell cycle phase transition"/>
    <property type="evidence" value="ECO:0007669"/>
    <property type="project" value="UniProtKB-ARBA"/>
</dbReference>
<feature type="domain" description="Cyclin-like" evidence="7">
    <location>
        <begin position="535"/>
        <end position="616"/>
    </location>
</feature>
<dbReference type="Gene3D" id="1.10.472.10">
    <property type="entry name" value="Cyclin-like"/>
    <property type="match status" value="2"/>
</dbReference>
<proteinExistence type="inferred from homology"/>
<dbReference type="PANTHER" id="PTHR10177">
    <property type="entry name" value="CYCLINS"/>
    <property type="match status" value="1"/>
</dbReference>
<evidence type="ECO:0000259" key="7">
    <source>
        <dbReference type="SMART" id="SM00385"/>
    </source>
</evidence>
<evidence type="ECO:0000256" key="5">
    <source>
        <dbReference type="RuleBase" id="RU000383"/>
    </source>
</evidence>
<dbReference type="InterPro" id="IPR039361">
    <property type="entry name" value="Cyclin"/>
</dbReference>
<evidence type="ECO:0000256" key="6">
    <source>
        <dbReference type="SAM" id="MobiDB-lite"/>
    </source>
</evidence>
<evidence type="ECO:0000259" key="8">
    <source>
        <dbReference type="SMART" id="SM01332"/>
    </source>
</evidence>
<dbReference type="InterPro" id="IPR006671">
    <property type="entry name" value="Cyclin_N"/>
</dbReference>
<dbReference type="InterPro" id="IPR004367">
    <property type="entry name" value="Cyclin_C-dom"/>
</dbReference>
<accession>A0A8K0TGG6</accession>
<feature type="region of interest" description="Disordered" evidence="6">
    <location>
        <begin position="55"/>
        <end position="111"/>
    </location>
</feature>
<organism evidence="9 10">
    <name type="scientific">Plectosphaerella cucumerina</name>
    <dbReference type="NCBI Taxonomy" id="40658"/>
    <lineage>
        <taxon>Eukaryota</taxon>
        <taxon>Fungi</taxon>
        <taxon>Dikarya</taxon>
        <taxon>Ascomycota</taxon>
        <taxon>Pezizomycotina</taxon>
        <taxon>Sordariomycetes</taxon>
        <taxon>Hypocreomycetidae</taxon>
        <taxon>Glomerellales</taxon>
        <taxon>Plectosphaerellaceae</taxon>
        <taxon>Plectosphaerella</taxon>
    </lineage>
</organism>